<dbReference type="RefSeq" id="WP_184076548.1">
    <property type="nucleotide sequence ID" value="NZ_JACHDS010000001.1"/>
</dbReference>
<evidence type="ECO:0000256" key="2">
    <source>
        <dbReference type="SAM" id="MobiDB-lite"/>
    </source>
</evidence>
<sequence length="119" mass="12998">MPPHDSHPGEYAERVLDVVERIPAGRVMAYGDIAEYLGEGGPRQVGAVMSAWGGGTPWWRVIRADGTPPPGHETRARERWAAEATPLRPGGHRVDMRAARWDGRPPEQTARGGRGDLVN</sequence>
<dbReference type="GO" id="GO:0006281">
    <property type="term" value="P:DNA repair"/>
    <property type="evidence" value="ECO:0007669"/>
    <property type="project" value="InterPro"/>
</dbReference>
<keyword evidence="5" id="KW-1185">Reference proteome</keyword>
<dbReference type="PANTHER" id="PTHR42942">
    <property type="entry name" value="6-O-METHYLGUANINE DNA METHYLTRANSFERASE"/>
    <property type="match status" value="1"/>
</dbReference>
<proteinExistence type="predicted"/>
<protein>
    <submittedName>
        <fullName evidence="4">Alkylated DNA nucleotide flippase Atl1</fullName>
    </submittedName>
</protein>
<reference evidence="4 5" key="1">
    <citation type="submission" date="2020-08" db="EMBL/GenBank/DDBJ databases">
        <title>Sequencing the genomes of 1000 actinobacteria strains.</title>
        <authorList>
            <person name="Klenk H.-P."/>
        </authorList>
    </citation>
    <scope>NUCLEOTIDE SEQUENCE [LARGE SCALE GENOMIC DNA]</scope>
    <source>
        <strain evidence="4 5">DSM 46659</strain>
    </source>
</reference>
<dbReference type="AlphaFoldDB" id="A0A7W9YJG3"/>
<feature type="compositionally biased region" description="Basic and acidic residues" evidence="2">
    <location>
        <begin position="92"/>
        <end position="105"/>
    </location>
</feature>
<dbReference type="CDD" id="cd06445">
    <property type="entry name" value="ATase"/>
    <property type="match status" value="1"/>
</dbReference>
<dbReference type="InterPro" id="IPR052520">
    <property type="entry name" value="ATL_DNA_repair"/>
</dbReference>
<dbReference type="Pfam" id="PF01035">
    <property type="entry name" value="DNA_binding_1"/>
    <property type="match status" value="1"/>
</dbReference>
<gene>
    <name evidence="4" type="ORF">HNR23_003323</name>
</gene>
<feature type="region of interest" description="Disordered" evidence="2">
    <location>
        <begin position="84"/>
        <end position="119"/>
    </location>
</feature>
<dbReference type="InterPro" id="IPR014048">
    <property type="entry name" value="MethylDNA_cys_MeTrfase_DNA-bd"/>
</dbReference>
<keyword evidence="1" id="KW-0227">DNA damage</keyword>
<dbReference type="EMBL" id="JACHDS010000001">
    <property type="protein sequence ID" value="MBB6173263.1"/>
    <property type="molecule type" value="Genomic_DNA"/>
</dbReference>
<name>A0A7W9YJG3_9ACTN</name>
<feature type="domain" description="Methylated-DNA-[protein]-cysteine S-methyltransferase DNA binding" evidence="3">
    <location>
        <begin position="11"/>
        <end position="81"/>
    </location>
</feature>
<dbReference type="SUPFAM" id="SSF46767">
    <property type="entry name" value="Methylated DNA-protein cysteine methyltransferase, C-terminal domain"/>
    <property type="match status" value="1"/>
</dbReference>
<accession>A0A7W9YJG3</accession>
<evidence type="ECO:0000313" key="4">
    <source>
        <dbReference type="EMBL" id="MBB6173263.1"/>
    </source>
</evidence>
<dbReference type="GO" id="GO:0003824">
    <property type="term" value="F:catalytic activity"/>
    <property type="evidence" value="ECO:0007669"/>
    <property type="project" value="InterPro"/>
</dbReference>
<comment type="caution">
    <text evidence="4">The sequence shown here is derived from an EMBL/GenBank/DDBJ whole genome shotgun (WGS) entry which is preliminary data.</text>
</comment>
<dbReference type="Proteomes" id="UP000546642">
    <property type="component" value="Unassembled WGS sequence"/>
</dbReference>
<evidence type="ECO:0000259" key="3">
    <source>
        <dbReference type="Pfam" id="PF01035"/>
    </source>
</evidence>
<organism evidence="4 5">
    <name type="scientific">Nocardiopsis mwathae</name>
    <dbReference type="NCBI Taxonomy" id="1472723"/>
    <lineage>
        <taxon>Bacteria</taxon>
        <taxon>Bacillati</taxon>
        <taxon>Actinomycetota</taxon>
        <taxon>Actinomycetes</taxon>
        <taxon>Streptosporangiales</taxon>
        <taxon>Nocardiopsidaceae</taxon>
        <taxon>Nocardiopsis</taxon>
    </lineage>
</organism>
<dbReference type="InterPro" id="IPR036388">
    <property type="entry name" value="WH-like_DNA-bd_sf"/>
</dbReference>
<dbReference type="InterPro" id="IPR036217">
    <property type="entry name" value="MethylDNA_cys_MeTrfase_DNAb"/>
</dbReference>
<evidence type="ECO:0000313" key="5">
    <source>
        <dbReference type="Proteomes" id="UP000546642"/>
    </source>
</evidence>
<evidence type="ECO:0000256" key="1">
    <source>
        <dbReference type="ARBA" id="ARBA00022763"/>
    </source>
</evidence>
<dbReference type="PANTHER" id="PTHR42942:SF1">
    <property type="entry name" value="ALKYLTRANSFERASE-LIKE PROTEIN 1"/>
    <property type="match status" value="1"/>
</dbReference>
<dbReference type="Gene3D" id="1.10.10.10">
    <property type="entry name" value="Winged helix-like DNA-binding domain superfamily/Winged helix DNA-binding domain"/>
    <property type="match status" value="1"/>
</dbReference>